<keyword evidence="7" id="KW-1185">Reference proteome</keyword>
<proteinExistence type="predicted"/>
<gene>
    <name evidence="6" type="ORF">PRELSG_1310000</name>
</gene>
<feature type="transmembrane region" description="Helical" evidence="5">
    <location>
        <begin position="6"/>
        <end position="25"/>
    </location>
</feature>
<dbReference type="InterPro" id="IPR008521">
    <property type="entry name" value="Mg_trans_NIPA"/>
</dbReference>
<dbReference type="InterPro" id="IPR037185">
    <property type="entry name" value="EmrE-like"/>
</dbReference>
<protein>
    <recommendedName>
        <fullName evidence="8">Magnesium transporter</fullName>
    </recommendedName>
</protein>
<dbReference type="GO" id="GO:0015095">
    <property type="term" value="F:magnesium ion transmembrane transporter activity"/>
    <property type="evidence" value="ECO:0007669"/>
    <property type="project" value="InterPro"/>
</dbReference>
<evidence type="ECO:0000256" key="2">
    <source>
        <dbReference type="ARBA" id="ARBA00022692"/>
    </source>
</evidence>
<evidence type="ECO:0008006" key="8">
    <source>
        <dbReference type="Google" id="ProtNLM"/>
    </source>
</evidence>
<dbReference type="Proteomes" id="UP000220158">
    <property type="component" value="Chromosome 13"/>
</dbReference>
<dbReference type="KEGG" id="prel:PRELSG_1310000"/>
<dbReference type="RefSeq" id="XP_028535748.1">
    <property type="nucleotide sequence ID" value="XM_028678620.1"/>
</dbReference>
<feature type="transmembrane region" description="Helical" evidence="5">
    <location>
        <begin position="45"/>
        <end position="66"/>
    </location>
</feature>
<evidence type="ECO:0000256" key="3">
    <source>
        <dbReference type="ARBA" id="ARBA00022989"/>
    </source>
</evidence>
<dbReference type="EMBL" id="LN835308">
    <property type="protein sequence ID" value="CRH03741.1"/>
    <property type="molecule type" value="Genomic_DNA"/>
</dbReference>
<keyword evidence="3 5" id="KW-1133">Transmembrane helix</keyword>
<feature type="transmembrane region" description="Helical" evidence="5">
    <location>
        <begin position="138"/>
        <end position="162"/>
    </location>
</feature>
<keyword evidence="2 5" id="KW-0812">Transmembrane</keyword>
<evidence type="ECO:0000313" key="6">
    <source>
        <dbReference type="EMBL" id="CRH03741.1"/>
    </source>
</evidence>
<sequence>MDIALVGIFICFIGSFLGALGDKFVHDSYSKDENENYKISKNNLWILGILLSVVIDSSFTMIALYFTSAALVTPFAGVHILWNIIITNICLKIRTRLHQYMGSLFLICGIIFIITFSEKKVDINNMNDLISMYSQTKVIVYLVCVFSIIIILLIMCLIPLCFQNMNNIKYLRKLKFLYSRKFMSTQKLYDKSFIQKIRRDTKSFEKNFLYKNKDYSKNSIHYSNNHNNTNDNVTVDNGDNICNNEDSIFIRDDNSPIFLKSENKNNLDNELNEQLGENLSSLPNDSIVVINKHEIYINLMNNFYSKDSIIELSKKKFFATDYEKLKKYDSTKITKKKNICKKNLKDNKSNAFNIKKKCNEKEEKHKSSLINKKIRESRIRNRFFIFLKNKMRKNTIKKKKNSSIKCIDFFQSESKIRNNKDEEKYTINNSNHLLLHSNSQILNYDENKQKKKPKLCEKGNESFYYIDSHSTKSSKVIEIDEENDIIMIQCNDNIEINNYHQNEINHENSTKKKKKIKENKNCKAKNAHPLKYFEKNHNTSIINTLNDNNNNNNEDVDINNNDDIINSDNDINKNDNNSNNNINTNHFQYMSFITAIYIIPKKSKKIYTETIYYRIYCSTLCGISGGLVNIFFEQIIGVFSQEKFHMFEYFFSYFLIFLALFCISNQLIFLNVALSHFSVTSVIPLIMSSIVFFSSLTTIIMQLKGSKIEIINALSFSFGVLLVIVGILYLQYNINDLIIKRIKKKKK</sequence>
<feature type="transmembrane region" description="Helical" evidence="5">
    <location>
        <begin position="72"/>
        <end position="91"/>
    </location>
</feature>
<dbReference type="PANTHER" id="PTHR12570">
    <property type="match status" value="1"/>
</dbReference>
<dbReference type="OrthoDB" id="165382at2759"/>
<feature type="transmembrane region" description="Helical" evidence="5">
    <location>
        <begin position="651"/>
        <end position="670"/>
    </location>
</feature>
<dbReference type="OMA" id="YYRICCC"/>
<feature type="transmembrane region" description="Helical" evidence="5">
    <location>
        <begin position="611"/>
        <end position="631"/>
    </location>
</feature>
<name>A0A1J1HDX4_PLARL</name>
<evidence type="ECO:0000256" key="5">
    <source>
        <dbReference type="SAM" id="Phobius"/>
    </source>
</evidence>
<evidence type="ECO:0000313" key="7">
    <source>
        <dbReference type="Proteomes" id="UP000220158"/>
    </source>
</evidence>
<dbReference type="GO" id="GO:0016020">
    <property type="term" value="C:membrane"/>
    <property type="evidence" value="ECO:0007669"/>
    <property type="project" value="UniProtKB-SubCell"/>
</dbReference>
<accession>A0A1J1HDX4</accession>
<dbReference type="AlphaFoldDB" id="A0A1J1HDX4"/>
<dbReference type="SUPFAM" id="SSF103481">
    <property type="entry name" value="Multidrug resistance efflux transporter EmrE"/>
    <property type="match status" value="1"/>
</dbReference>
<keyword evidence="4 5" id="KW-0472">Membrane</keyword>
<organism evidence="6 7">
    <name type="scientific">Plasmodium relictum</name>
    <dbReference type="NCBI Taxonomy" id="85471"/>
    <lineage>
        <taxon>Eukaryota</taxon>
        <taxon>Sar</taxon>
        <taxon>Alveolata</taxon>
        <taxon>Apicomplexa</taxon>
        <taxon>Aconoidasida</taxon>
        <taxon>Haemosporida</taxon>
        <taxon>Plasmodiidae</taxon>
        <taxon>Plasmodium</taxon>
        <taxon>Plasmodium (Haemamoeba)</taxon>
    </lineage>
</organism>
<reference evidence="6 7" key="1">
    <citation type="submission" date="2015-04" db="EMBL/GenBank/DDBJ databases">
        <authorList>
            <consortium name="Pathogen Informatics"/>
        </authorList>
    </citation>
    <scope>NUCLEOTIDE SEQUENCE [LARGE SCALE GENOMIC DNA]</scope>
    <source>
        <strain evidence="6 7">SGS1</strain>
    </source>
</reference>
<evidence type="ECO:0000256" key="4">
    <source>
        <dbReference type="ARBA" id="ARBA00023136"/>
    </source>
</evidence>
<dbReference type="VEuPathDB" id="PlasmoDB:PRELSG_1310000"/>
<feature type="transmembrane region" description="Helical" evidence="5">
    <location>
        <begin position="100"/>
        <end position="118"/>
    </location>
</feature>
<dbReference type="GeneID" id="39738033"/>
<comment type="subcellular location">
    <subcellularLocation>
        <location evidence="1">Membrane</location>
        <topology evidence="1">Multi-pass membrane protein</topology>
    </subcellularLocation>
</comment>
<dbReference type="PANTHER" id="PTHR12570:SF65">
    <property type="entry name" value="MAGNESIUM TRANSPORTER NIPA9-RELATED"/>
    <property type="match status" value="1"/>
</dbReference>
<feature type="transmembrane region" description="Helical" evidence="5">
    <location>
        <begin position="682"/>
        <end position="701"/>
    </location>
</feature>
<evidence type="ECO:0000256" key="1">
    <source>
        <dbReference type="ARBA" id="ARBA00004141"/>
    </source>
</evidence>
<feature type="transmembrane region" description="Helical" evidence="5">
    <location>
        <begin position="713"/>
        <end position="734"/>
    </location>
</feature>
<dbReference type="Pfam" id="PF05653">
    <property type="entry name" value="Mg_trans_NIPA"/>
    <property type="match status" value="1"/>
</dbReference>